<sequence>MDILAPASLVKAIDAYGQPCDNNRGTSFAAPLVAGAAALWRQKLPEASPLELQNKLLENAGLERVNLPEPDRERLTRRFLDLSREP</sequence>
<dbReference type="AlphaFoldDB" id="A0A399EK52"/>
<organism evidence="5 6">
    <name type="scientific">Calidithermus roseus</name>
    <dbReference type="NCBI Taxonomy" id="1644118"/>
    <lineage>
        <taxon>Bacteria</taxon>
        <taxon>Thermotogati</taxon>
        <taxon>Deinococcota</taxon>
        <taxon>Deinococci</taxon>
        <taxon>Thermales</taxon>
        <taxon>Thermaceae</taxon>
        <taxon>Calidithermus</taxon>
    </lineage>
</organism>
<evidence type="ECO:0000256" key="3">
    <source>
        <dbReference type="ARBA" id="ARBA00022825"/>
    </source>
</evidence>
<dbReference type="PROSITE" id="PS00138">
    <property type="entry name" value="SUBTILASE_SER"/>
    <property type="match status" value="1"/>
</dbReference>
<dbReference type="EMBL" id="QWLA01000076">
    <property type="protein sequence ID" value="RIH83469.1"/>
    <property type="molecule type" value="Genomic_DNA"/>
</dbReference>
<evidence type="ECO:0000256" key="2">
    <source>
        <dbReference type="ARBA" id="ARBA00022801"/>
    </source>
</evidence>
<reference evidence="5 6" key="1">
    <citation type="submission" date="2018-08" db="EMBL/GenBank/DDBJ databases">
        <title>Meiothermus roseus NBRC 110900 genome sequencing project.</title>
        <authorList>
            <person name="Da Costa M.S."/>
            <person name="Albuquerque L."/>
            <person name="Raposo P."/>
            <person name="Froufe H.J.C."/>
            <person name="Barroso C.S."/>
            <person name="Egas C."/>
        </authorList>
    </citation>
    <scope>NUCLEOTIDE SEQUENCE [LARGE SCALE GENOMIC DNA]</scope>
    <source>
        <strain evidence="5 6">NBRC 110900</strain>
    </source>
</reference>
<feature type="domain" description="Peptidase S8/S53" evidence="4">
    <location>
        <begin position="2"/>
        <end position="63"/>
    </location>
</feature>
<keyword evidence="6" id="KW-1185">Reference proteome</keyword>
<proteinExistence type="predicted"/>
<comment type="caution">
    <text evidence="5">The sequence shown here is derived from an EMBL/GenBank/DDBJ whole genome shotgun (WGS) entry which is preliminary data.</text>
</comment>
<evidence type="ECO:0000313" key="5">
    <source>
        <dbReference type="EMBL" id="RIH83469.1"/>
    </source>
</evidence>
<dbReference type="SUPFAM" id="SSF52743">
    <property type="entry name" value="Subtilisin-like"/>
    <property type="match status" value="1"/>
</dbReference>
<dbReference type="GO" id="GO:0006508">
    <property type="term" value="P:proteolysis"/>
    <property type="evidence" value="ECO:0007669"/>
    <property type="project" value="UniProtKB-KW"/>
</dbReference>
<name>A0A399EK52_9DEIN</name>
<keyword evidence="3" id="KW-0720">Serine protease</keyword>
<dbReference type="InterPro" id="IPR000209">
    <property type="entry name" value="Peptidase_S8/S53_dom"/>
</dbReference>
<evidence type="ECO:0000313" key="6">
    <source>
        <dbReference type="Proteomes" id="UP000265341"/>
    </source>
</evidence>
<keyword evidence="2" id="KW-0378">Hydrolase</keyword>
<dbReference type="Proteomes" id="UP000265341">
    <property type="component" value="Unassembled WGS sequence"/>
</dbReference>
<gene>
    <name evidence="5" type="ORF">Mrose_03019</name>
</gene>
<dbReference type="Gene3D" id="3.40.50.200">
    <property type="entry name" value="Peptidase S8/S53 domain"/>
    <property type="match status" value="1"/>
</dbReference>
<evidence type="ECO:0000256" key="1">
    <source>
        <dbReference type="ARBA" id="ARBA00022670"/>
    </source>
</evidence>
<dbReference type="Pfam" id="PF00082">
    <property type="entry name" value="Peptidase_S8"/>
    <property type="match status" value="1"/>
</dbReference>
<protein>
    <submittedName>
        <fullName evidence="5">Type VII secretion-associated serine protease mycosin</fullName>
    </submittedName>
</protein>
<accession>A0A399EK52</accession>
<evidence type="ECO:0000259" key="4">
    <source>
        <dbReference type="Pfam" id="PF00082"/>
    </source>
</evidence>
<keyword evidence="1 5" id="KW-0645">Protease</keyword>
<dbReference type="GO" id="GO:0004252">
    <property type="term" value="F:serine-type endopeptidase activity"/>
    <property type="evidence" value="ECO:0007669"/>
    <property type="project" value="InterPro"/>
</dbReference>
<dbReference type="InterPro" id="IPR023828">
    <property type="entry name" value="Peptidase_S8_Ser-AS"/>
</dbReference>
<dbReference type="InterPro" id="IPR036852">
    <property type="entry name" value="Peptidase_S8/S53_dom_sf"/>
</dbReference>